<evidence type="ECO:0000256" key="5">
    <source>
        <dbReference type="ARBA" id="ARBA00023242"/>
    </source>
</evidence>
<feature type="region of interest" description="Disordered" evidence="7">
    <location>
        <begin position="305"/>
        <end position="331"/>
    </location>
</feature>
<comment type="subcellular location">
    <subcellularLocation>
        <location evidence="1 6">Nucleus</location>
    </subcellularLocation>
</comment>
<dbReference type="EMBL" id="JAULSO010000001">
    <property type="protein sequence ID" value="KAK3693793.1"/>
    <property type="molecule type" value="Genomic_DNA"/>
</dbReference>
<keyword evidence="3 6" id="KW-0698">rRNA processing</keyword>
<feature type="region of interest" description="Disordered" evidence="7">
    <location>
        <begin position="136"/>
        <end position="161"/>
    </location>
</feature>
<accession>A0AAE0XHX1</accession>
<reference evidence="8" key="1">
    <citation type="journal article" date="2023" name="Mol. Phylogenet. Evol.">
        <title>Genome-scale phylogeny and comparative genomics of the fungal order Sordariales.</title>
        <authorList>
            <person name="Hensen N."/>
            <person name="Bonometti L."/>
            <person name="Westerberg I."/>
            <person name="Brannstrom I.O."/>
            <person name="Guillou S."/>
            <person name="Cros-Aarteil S."/>
            <person name="Calhoun S."/>
            <person name="Haridas S."/>
            <person name="Kuo A."/>
            <person name="Mondo S."/>
            <person name="Pangilinan J."/>
            <person name="Riley R."/>
            <person name="LaButti K."/>
            <person name="Andreopoulos B."/>
            <person name="Lipzen A."/>
            <person name="Chen C."/>
            <person name="Yan M."/>
            <person name="Daum C."/>
            <person name="Ng V."/>
            <person name="Clum A."/>
            <person name="Steindorff A."/>
            <person name="Ohm R.A."/>
            <person name="Martin F."/>
            <person name="Silar P."/>
            <person name="Natvig D.O."/>
            <person name="Lalanne C."/>
            <person name="Gautier V."/>
            <person name="Ament-Velasquez S.L."/>
            <person name="Kruys A."/>
            <person name="Hutchinson M.I."/>
            <person name="Powell A.J."/>
            <person name="Barry K."/>
            <person name="Miller A.N."/>
            <person name="Grigoriev I.V."/>
            <person name="Debuchy R."/>
            <person name="Gladieux P."/>
            <person name="Hiltunen Thoren M."/>
            <person name="Johannesson H."/>
        </authorList>
    </citation>
    <scope>NUCLEOTIDE SEQUENCE</scope>
    <source>
        <strain evidence="8">CBS 314.62</strain>
    </source>
</reference>
<dbReference type="PANTHER" id="PTHR15341">
    <property type="entry name" value="SUN-COR STEROID HORMONE RECEPTOR CO-REPRESSOR"/>
    <property type="match status" value="1"/>
</dbReference>
<protein>
    <recommendedName>
        <fullName evidence="6">Exosome complex protein</fullName>
    </recommendedName>
</protein>
<comment type="function">
    <text evidence="6">Required for exosome-dependent processing of pre-rRNA and small nucleolar RNA (snRNA) precursors. Involved in processing of 35S pre-rRNA at the A0, A1 and A2 sites.</text>
</comment>
<dbReference type="AlphaFoldDB" id="A0AAE0XHX1"/>
<dbReference type="InterPro" id="IPR009069">
    <property type="entry name" value="Cys_alpha_HP_mot_SF"/>
</dbReference>
<evidence type="ECO:0000256" key="4">
    <source>
        <dbReference type="ARBA" id="ARBA00022884"/>
    </source>
</evidence>
<dbReference type="PANTHER" id="PTHR15341:SF3">
    <property type="entry name" value="NUCLEAR NUCLEIC ACID-BINDING PROTEIN C1D"/>
    <property type="match status" value="1"/>
</dbReference>
<dbReference type="GO" id="GO:0000460">
    <property type="term" value="P:maturation of 5.8S rRNA"/>
    <property type="evidence" value="ECO:0007669"/>
    <property type="project" value="TreeGrafter"/>
</dbReference>
<feature type="compositionally biased region" description="Polar residues" evidence="7">
    <location>
        <begin position="233"/>
        <end position="246"/>
    </location>
</feature>
<dbReference type="InterPro" id="IPR011082">
    <property type="entry name" value="Exosome-assoc_fac/DNA_repair"/>
</dbReference>
<keyword evidence="4 6" id="KW-0694">RNA-binding</keyword>
<keyword evidence="9" id="KW-1185">Reference proteome</keyword>
<comment type="similarity">
    <text evidence="2 6">Belongs to the C1D family.</text>
</comment>
<feature type="region of interest" description="Disordered" evidence="7">
    <location>
        <begin position="186"/>
        <end position="274"/>
    </location>
</feature>
<dbReference type="GO" id="GO:0000178">
    <property type="term" value="C:exosome (RNase complex)"/>
    <property type="evidence" value="ECO:0007669"/>
    <property type="project" value="TreeGrafter"/>
</dbReference>
<feature type="compositionally biased region" description="Polar residues" evidence="7">
    <location>
        <begin position="316"/>
        <end position="331"/>
    </location>
</feature>
<feature type="compositionally biased region" description="Low complexity" evidence="7">
    <location>
        <begin position="247"/>
        <end position="271"/>
    </location>
</feature>
<evidence type="ECO:0000256" key="1">
    <source>
        <dbReference type="ARBA" id="ARBA00004123"/>
    </source>
</evidence>
<dbReference type="Proteomes" id="UP001270362">
    <property type="component" value="Unassembled WGS sequence"/>
</dbReference>
<gene>
    <name evidence="8" type="ORF">B0T22DRAFT_496449</name>
</gene>
<keyword evidence="5 6" id="KW-0539">Nucleus</keyword>
<evidence type="ECO:0000313" key="9">
    <source>
        <dbReference type="Proteomes" id="UP001270362"/>
    </source>
</evidence>
<evidence type="ECO:0000313" key="8">
    <source>
        <dbReference type="EMBL" id="KAK3693793.1"/>
    </source>
</evidence>
<dbReference type="GO" id="GO:0003677">
    <property type="term" value="F:DNA binding"/>
    <property type="evidence" value="ECO:0007669"/>
    <property type="project" value="TreeGrafter"/>
</dbReference>
<dbReference type="InterPro" id="IPR007146">
    <property type="entry name" value="Sas10/Utp3/C1D"/>
</dbReference>
<evidence type="ECO:0000256" key="7">
    <source>
        <dbReference type="SAM" id="MobiDB-lite"/>
    </source>
</evidence>
<evidence type="ECO:0000256" key="3">
    <source>
        <dbReference type="ARBA" id="ARBA00022552"/>
    </source>
</evidence>
<comment type="caution">
    <text evidence="8">The sequence shown here is derived from an EMBL/GenBank/DDBJ whole genome shotgun (WGS) entry which is preliminary data.</text>
</comment>
<dbReference type="GO" id="GO:0010468">
    <property type="term" value="P:regulation of gene expression"/>
    <property type="evidence" value="ECO:0007669"/>
    <property type="project" value="TreeGrafter"/>
</dbReference>
<dbReference type="GO" id="GO:0005730">
    <property type="term" value="C:nucleolus"/>
    <property type="evidence" value="ECO:0007669"/>
    <property type="project" value="TreeGrafter"/>
</dbReference>
<organism evidence="8 9">
    <name type="scientific">Podospora appendiculata</name>
    <dbReference type="NCBI Taxonomy" id="314037"/>
    <lineage>
        <taxon>Eukaryota</taxon>
        <taxon>Fungi</taxon>
        <taxon>Dikarya</taxon>
        <taxon>Ascomycota</taxon>
        <taxon>Pezizomycotina</taxon>
        <taxon>Sordariomycetes</taxon>
        <taxon>Sordariomycetidae</taxon>
        <taxon>Sordariales</taxon>
        <taxon>Podosporaceae</taxon>
        <taxon>Podospora</taxon>
    </lineage>
</organism>
<dbReference type="Pfam" id="PF04000">
    <property type="entry name" value="Sas10_Utp3"/>
    <property type="match status" value="1"/>
</dbReference>
<reference evidence="8" key="2">
    <citation type="submission" date="2023-06" db="EMBL/GenBank/DDBJ databases">
        <authorList>
            <consortium name="Lawrence Berkeley National Laboratory"/>
            <person name="Haridas S."/>
            <person name="Hensen N."/>
            <person name="Bonometti L."/>
            <person name="Westerberg I."/>
            <person name="Brannstrom I.O."/>
            <person name="Guillou S."/>
            <person name="Cros-Aarteil S."/>
            <person name="Calhoun S."/>
            <person name="Kuo A."/>
            <person name="Mondo S."/>
            <person name="Pangilinan J."/>
            <person name="Riley R."/>
            <person name="Labutti K."/>
            <person name="Andreopoulos B."/>
            <person name="Lipzen A."/>
            <person name="Chen C."/>
            <person name="Yanf M."/>
            <person name="Daum C."/>
            <person name="Ng V."/>
            <person name="Clum A."/>
            <person name="Steindorff A."/>
            <person name="Ohm R."/>
            <person name="Martin F."/>
            <person name="Silar P."/>
            <person name="Natvig D."/>
            <person name="Lalanne C."/>
            <person name="Gautier V."/>
            <person name="Ament-Velasquez S.L."/>
            <person name="Kruys A."/>
            <person name="Hutchinson M.I."/>
            <person name="Powell A.J."/>
            <person name="Barry K."/>
            <person name="Miller A.N."/>
            <person name="Grigoriev I.V."/>
            <person name="Debuchy R."/>
            <person name="Gladieux P."/>
            <person name="Thoren M.H."/>
            <person name="Johannesson H."/>
        </authorList>
    </citation>
    <scope>NUCLEOTIDE SEQUENCE</scope>
    <source>
        <strain evidence="8">CBS 314.62</strain>
    </source>
</reference>
<dbReference type="GO" id="GO:0003723">
    <property type="term" value="F:RNA binding"/>
    <property type="evidence" value="ECO:0007669"/>
    <property type="project" value="UniProtKB-UniRule"/>
</dbReference>
<proteinExistence type="inferred from homology"/>
<evidence type="ECO:0000256" key="2">
    <source>
        <dbReference type="ARBA" id="ARBA00009154"/>
    </source>
</evidence>
<dbReference type="SUPFAM" id="SSF47072">
    <property type="entry name" value="Cysteine alpha-hairpin motif"/>
    <property type="match status" value="1"/>
</dbReference>
<evidence type="ECO:0000256" key="6">
    <source>
        <dbReference type="RuleBase" id="RU368003"/>
    </source>
</evidence>
<name>A0AAE0XHX1_9PEZI</name>
<sequence length="371" mass="40159">MDVTDITPELDQLDVDLDQLQDALKPLLADVGDVSARLPLLDRAKLYVLVSYAIESLLFSSLRLNGVETKNHAIFAELTRVKQYFDKIYKLENPVQEREKTLNTAAAIRFVRSDLSDDKEIKAKLTEQIAKERAKAELKASRPATRWPMAKRQFSNSRRLPPCTSGISELLTLLLAPCSCSSRSILSQNHHHHHHQQQQQQQQPHSPTTHKKTKPNMPRQRSSGGARAPSRPTVPSRSAAPQQQSRPATTYAPTAQQPHAPAAAAPTAAAPSQGPGLMAQMASTAAGVAIGSSVGHAIGNFFGGSSSAPAEPQQGAVATQDQSSSNSSWGNNCQGATTQFTKCMDDNGGNMQICGWYLEQLKACQSAASQY</sequence>